<organism evidence="3 4">
    <name type="scientific">Clathrospora elynae</name>
    <dbReference type="NCBI Taxonomy" id="706981"/>
    <lineage>
        <taxon>Eukaryota</taxon>
        <taxon>Fungi</taxon>
        <taxon>Dikarya</taxon>
        <taxon>Ascomycota</taxon>
        <taxon>Pezizomycotina</taxon>
        <taxon>Dothideomycetes</taxon>
        <taxon>Pleosporomycetidae</taxon>
        <taxon>Pleosporales</taxon>
        <taxon>Diademaceae</taxon>
        <taxon>Clathrospora</taxon>
    </lineage>
</organism>
<dbReference type="Proteomes" id="UP000800038">
    <property type="component" value="Unassembled WGS sequence"/>
</dbReference>
<feature type="domain" description="HTH CENPB-type" evidence="2">
    <location>
        <begin position="41"/>
        <end position="106"/>
    </location>
</feature>
<gene>
    <name evidence="3" type="ORF">EJ02DRAFT_475240</name>
</gene>
<name>A0A6A5SBH5_9PLEO</name>
<evidence type="ECO:0000259" key="2">
    <source>
        <dbReference type="PROSITE" id="PS51253"/>
    </source>
</evidence>
<reference evidence="3" key="1">
    <citation type="journal article" date="2020" name="Stud. Mycol.">
        <title>101 Dothideomycetes genomes: a test case for predicting lifestyles and emergence of pathogens.</title>
        <authorList>
            <person name="Haridas S."/>
            <person name="Albert R."/>
            <person name="Binder M."/>
            <person name="Bloem J."/>
            <person name="Labutti K."/>
            <person name="Salamov A."/>
            <person name="Andreopoulos B."/>
            <person name="Baker S."/>
            <person name="Barry K."/>
            <person name="Bills G."/>
            <person name="Bluhm B."/>
            <person name="Cannon C."/>
            <person name="Castanera R."/>
            <person name="Culley D."/>
            <person name="Daum C."/>
            <person name="Ezra D."/>
            <person name="Gonzalez J."/>
            <person name="Henrissat B."/>
            <person name="Kuo A."/>
            <person name="Liang C."/>
            <person name="Lipzen A."/>
            <person name="Lutzoni F."/>
            <person name="Magnuson J."/>
            <person name="Mondo S."/>
            <person name="Nolan M."/>
            <person name="Ohm R."/>
            <person name="Pangilinan J."/>
            <person name="Park H.-J."/>
            <person name="Ramirez L."/>
            <person name="Alfaro M."/>
            <person name="Sun H."/>
            <person name="Tritt A."/>
            <person name="Yoshinaga Y."/>
            <person name="Zwiers L.-H."/>
            <person name="Turgeon B."/>
            <person name="Goodwin S."/>
            <person name="Spatafora J."/>
            <person name="Crous P."/>
            <person name="Grigoriev I."/>
        </authorList>
    </citation>
    <scope>NUCLEOTIDE SEQUENCE</scope>
    <source>
        <strain evidence="3">CBS 161.51</strain>
    </source>
</reference>
<dbReference type="GO" id="GO:0003677">
    <property type="term" value="F:DNA binding"/>
    <property type="evidence" value="ECO:0007669"/>
    <property type="project" value="UniProtKB-KW"/>
</dbReference>
<dbReference type="PROSITE" id="PS51253">
    <property type="entry name" value="HTH_CENPB"/>
    <property type="match status" value="1"/>
</dbReference>
<dbReference type="AlphaFoldDB" id="A0A6A5SBH5"/>
<evidence type="ECO:0000313" key="3">
    <source>
        <dbReference type="EMBL" id="KAF1937971.1"/>
    </source>
</evidence>
<protein>
    <recommendedName>
        <fullName evidence="2">HTH CENPB-type domain-containing protein</fullName>
    </recommendedName>
</protein>
<evidence type="ECO:0000313" key="4">
    <source>
        <dbReference type="Proteomes" id="UP000800038"/>
    </source>
</evidence>
<dbReference type="EMBL" id="ML976119">
    <property type="protein sequence ID" value="KAF1937971.1"/>
    <property type="molecule type" value="Genomic_DNA"/>
</dbReference>
<keyword evidence="1" id="KW-0238">DNA-binding</keyword>
<proteinExistence type="predicted"/>
<dbReference type="InterPro" id="IPR006600">
    <property type="entry name" value="HTH_CenpB_DNA-bd_dom"/>
</dbReference>
<evidence type="ECO:0000256" key="1">
    <source>
        <dbReference type="ARBA" id="ARBA00023125"/>
    </source>
</evidence>
<accession>A0A6A5SBH5</accession>
<sequence>MMPTSTHNNSTNMSPIDKAVEDFKLQEPGEELLFTKFAEKYGAVNQQKLNPQQELELVGYIRGLTKKGLPLTREMVQNSASHIVKEPVGEGWVIRFMGRNSNHLTSQWTARIDAVHHQADSEGKYNLYFNLLYQKIQEYNMDEKGFLVGITGRSKRIFSKQMWEKKEVRASL</sequence>
<dbReference type="Pfam" id="PF03221">
    <property type="entry name" value="HTH_Tnp_Tc5"/>
    <property type="match status" value="1"/>
</dbReference>
<dbReference type="OrthoDB" id="3780530at2759"/>
<keyword evidence="4" id="KW-1185">Reference proteome</keyword>